<keyword evidence="12" id="KW-0472">Membrane</keyword>
<evidence type="ECO:0000259" key="22">
    <source>
        <dbReference type="PROSITE" id="PS50871"/>
    </source>
</evidence>
<keyword evidence="10" id="KW-0106">Calcium</keyword>
<dbReference type="GO" id="GO:0003723">
    <property type="term" value="F:RNA binding"/>
    <property type="evidence" value="ECO:0007669"/>
    <property type="project" value="UniProtKB-KW"/>
</dbReference>
<evidence type="ECO:0000256" key="4">
    <source>
        <dbReference type="ARBA" id="ARBA00022475"/>
    </source>
</evidence>
<dbReference type="Pfam" id="PF00386">
    <property type="entry name" value="C1q"/>
    <property type="match status" value="1"/>
</dbReference>
<evidence type="ECO:0000256" key="17">
    <source>
        <dbReference type="ARBA" id="ARBA00078232"/>
    </source>
</evidence>
<accession>A0A974DCM1</accession>
<evidence type="ECO:0000256" key="16">
    <source>
        <dbReference type="ARBA" id="ARBA00067331"/>
    </source>
</evidence>
<dbReference type="Proteomes" id="UP000694892">
    <property type="component" value="Chromosome 3L"/>
</dbReference>
<dbReference type="InterPro" id="IPR041637">
    <property type="entry name" value="Caprin-1_dimer"/>
</dbReference>
<comment type="subcellular location">
    <subcellularLocation>
        <location evidence="1">Cell membrane</location>
        <topology evidence="1">Peripheral membrane protein</topology>
    </subcellularLocation>
    <subcellularLocation>
        <location evidence="2">Cytoplasm</location>
    </subcellularLocation>
</comment>
<evidence type="ECO:0000256" key="9">
    <source>
        <dbReference type="ARBA" id="ARBA00022782"/>
    </source>
</evidence>
<dbReference type="GO" id="GO:0017148">
    <property type="term" value="P:negative regulation of translation"/>
    <property type="evidence" value="ECO:0007669"/>
    <property type="project" value="UniProtKB-KW"/>
</dbReference>
<evidence type="ECO:0000256" key="8">
    <source>
        <dbReference type="ARBA" id="ARBA00022723"/>
    </source>
</evidence>
<dbReference type="GO" id="GO:0005102">
    <property type="term" value="F:signaling receptor binding"/>
    <property type="evidence" value="ECO:0007669"/>
    <property type="project" value="TreeGrafter"/>
</dbReference>
<keyword evidence="7" id="KW-0341">Growth regulation</keyword>
<comment type="subunit">
    <text evidence="15">Homotrimer; via C1q domain. Found in a complex with LRP6, CCNY and CDK14 during G2/M stage; CAPRIN2 functions as a scaffold for the complex by binding to CCNY via its N terminus and to CDK14 via its C terminus. Interacts with LRP5. Interacts with LRP6.</text>
</comment>
<evidence type="ECO:0000256" key="1">
    <source>
        <dbReference type="ARBA" id="ARBA00004202"/>
    </source>
</evidence>
<keyword evidence="11" id="KW-0694">RNA-binding</keyword>
<evidence type="ECO:0000313" key="23">
    <source>
        <dbReference type="EMBL" id="OCT88122.1"/>
    </source>
</evidence>
<comment type="similarity">
    <text evidence="3">Belongs to the caprin family.</text>
</comment>
<evidence type="ECO:0000256" key="18">
    <source>
        <dbReference type="ARBA" id="ARBA00080108"/>
    </source>
</evidence>
<dbReference type="FunFam" id="2.60.120.40:FF:000003">
    <property type="entry name" value="caprin-2 isoform X1"/>
    <property type="match status" value="1"/>
</dbReference>
<keyword evidence="20" id="KW-0175">Coiled coil</keyword>
<evidence type="ECO:0000256" key="19">
    <source>
        <dbReference type="ARBA" id="ARBA00081559"/>
    </source>
</evidence>
<dbReference type="GO" id="GO:0046872">
    <property type="term" value="F:metal ion binding"/>
    <property type="evidence" value="ECO:0007669"/>
    <property type="project" value="UniProtKB-KW"/>
</dbReference>
<feature type="domain" description="C1q" evidence="22">
    <location>
        <begin position="889"/>
        <end position="1023"/>
    </location>
</feature>
<dbReference type="Gene3D" id="2.60.120.40">
    <property type="match status" value="1"/>
</dbReference>
<evidence type="ECO:0000256" key="13">
    <source>
        <dbReference type="ARBA" id="ARBA00023193"/>
    </source>
</evidence>
<evidence type="ECO:0000256" key="7">
    <source>
        <dbReference type="ARBA" id="ARBA00022604"/>
    </source>
</evidence>
<reference evidence="24" key="1">
    <citation type="journal article" date="2016" name="Nature">
        <title>Genome evolution in the allotetraploid frog Xenopus laevis.</title>
        <authorList>
            <person name="Session A.M."/>
            <person name="Uno Y."/>
            <person name="Kwon T."/>
            <person name="Chapman J.A."/>
            <person name="Toyoda A."/>
            <person name="Takahashi S."/>
            <person name="Fukui A."/>
            <person name="Hikosaka A."/>
            <person name="Suzuki A."/>
            <person name="Kondo M."/>
            <person name="van Heeringen S.J."/>
            <person name="Quigley I."/>
            <person name="Heinz S."/>
            <person name="Ogino H."/>
            <person name="Ochi H."/>
            <person name="Hellsten U."/>
            <person name="Lyons J.B."/>
            <person name="Simakov O."/>
            <person name="Putnam N."/>
            <person name="Stites J."/>
            <person name="Kuroki Y."/>
            <person name="Tanaka T."/>
            <person name="Michiue T."/>
            <person name="Watanabe M."/>
            <person name="Bogdanovic O."/>
            <person name="Lister R."/>
            <person name="Georgiou G."/>
            <person name="Paranjpe S.S."/>
            <person name="van Kruijsbergen I."/>
            <person name="Shu S."/>
            <person name="Carlson J."/>
            <person name="Kinoshita T."/>
            <person name="Ohta Y."/>
            <person name="Mawaribuchi S."/>
            <person name="Jenkins J."/>
            <person name="Grimwood J."/>
            <person name="Schmutz J."/>
            <person name="Mitros T."/>
            <person name="Mozaffari S.V."/>
            <person name="Suzuki Y."/>
            <person name="Haramoto Y."/>
            <person name="Yamamoto T.S."/>
            <person name="Takagi C."/>
            <person name="Heald R."/>
            <person name="Miller K."/>
            <person name="Haudenschild C."/>
            <person name="Kitzman J."/>
            <person name="Nakayama T."/>
            <person name="Izutsu Y."/>
            <person name="Robert J."/>
            <person name="Fortriede J."/>
            <person name="Burns K."/>
            <person name="Lotay V."/>
            <person name="Karimi K."/>
            <person name="Yasuoka Y."/>
            <person name="Dichmann D.S."/>
            <person name="Flajnik M.F."/>
            <person name="Houston D.W."/>
            <person name="Shendure J."/>
            <person name="DuPasquier L."/>
            <person name="Vize P.D."/>
            <person name="Zorn A.M."/>
            <person name="Ito M."/>
            <person name="Marcotte E.M."/>
            <person name="Wallingford J.B."/>
            <person name="Ito Y."/>
            <person name="Asashima M."/>
            <person name="Ueno N."/>
            <person name="Matsuda Y."/>
            <person name="Veenstra G.J."/>
            <person name="Fujiyama A."/>
            <person name="Harland R.M."/>
            <person name="Taira M."/>
            <person name="Rokhsar D.S."/>
        </authorList>
    </citation>
    <scope>NUCLEOTIDE SEQUENCE [LARGE SCALE GENOMIC DNA]</scope>
    <source>
        <strain evidence="24">J</strain>
    </source>
</reference>
<dbReference type="AlphaFoldDB" id="A0A974DCM1"/>
<dbReference type="SUPFAM" id="SSF49842">
    <property type="entry name" value="TNF-like"/>
    <property type="match status" value="1"/>
</dbReference>
<feature type="region of interest" description="Disordered" evidence="21">
    <location>
        <begin position="814"/>
        <end position="857"/>
    </location>
</feature>
<protein>
    <recommendedName>
        <fullName evidence="16">Caprin-2</fullName>
    </recommendedName>
    <alternativeName>
        <fullName evidence="18">C1q domain-containing protein 1</fullName>
    </alternativeName>
    <alternativeName>
        <fullName evidence="17">Cytoplasmic activation/proliferation-associated protein 2</fullName>
    </alternativeName>
    <alternativeName>
        <fullName evidence="19">RNA granule protein 140</fullName>
    </alternativeName>
</protein>
<dbReference type="GO" id="GO:0005886">
    <property type="term" value="C:plasma membrane"/>
    <property type="evidence" value="ECO:0007669"/>
    <property type="project" value="UniProtKB-SubCell"/>
</dbReference>
<dbReference type="PRINTS" id="PR00007">
    <property type="entry name" value="COMPLEMNTC1Q"/>
</dbReference>
<evidence type="ECO:0000256" key="20">
    <source>
        <dbReference type="SAM" id="Coils"/>
    </source>
</evidence>
<dbReference type="InterPro" id="IPR022070">
    <property type="entry name" value="Caprin-1_C"/>
</dbReference>
<feature type="region of interest" description="Disordered" evidence="21">
    <location>
        <begin position="610"/>
        <end position="632"/>
    </location>
</feature>
<comment type="function">
    <text evidence="14">Promotes phosphorylation of the Wnt coreceptor LRP6, leading to increased activity of the canonical Wnt signaling pathway. Facilitates constitutive LRP6 phosphorylation by CDK14/CCNY during G2/M stage of the cell cycle, which may potentiate cells for Wnt signaling. May regulate the transport and translation of mRNAs, modulating for instance the expression of proteins involved in synaptic plasticity in neurons. Involved in regulation of growth as erythroblasts shift from a highly proliferative state towards their terminal phase of differentiation. May be involved in apoptosis.</text>
</comment>
<dbReference type="EMBL" id="CM004470">
    <property type="protein sequence ID" value="OCT88122.1"/>
    <property type="molecule type" value="Genomic_DNA"/>
</dbReference>
<dbReference type="InterPro" id="IPR001073">
    <property type="entry name" value="C1q_dom"/>
</dbReference>
<keyword evidence="4" id="KW-1003">Cell membrane</keyword>
<evidence type="ECO:0000256" key="21">
    <source>
        <dbReference type="SAM" id="MobiDB-lite"/>
    </source>
</evidence>
<dbReference type="OMA" id="NHNQHGE"/>
<dbReference type="Pfam" id="PF18293">
    <property type="entry name" value="Caprin-1_dimer"/>
    <property type="match status" value="1"/>
</dbReference>
<dbReference type="GO" id="GO:0030154">
    <property type="term" value="P:cell differentiation"/>
    <property type="evidence" value="ECO:0007669"/>
    <property type="project" value="UniProtKB-KW"/>
</dbReference>
<dbReference type="Pfam" id="PF12287">
    <property type="entry name" value="Caprin-1_C"/>
    <property type="match status" value="1"/>
</dbReference>
<sequence length="1023" mass="114536">MVQLLPSSPKDGEGQMGNLSEDYRHHCQQALSPLQSSLSSATPFQAYETYIDNGLICLKHKIRNIEKKKVKLDDYRDRLSNGETLNQDQQEAVEKYEEVIHNLEFAKELQKTFSALSQDLLKAQKKALRKEHLLKVEAEKKRLRAILQVQYMLQALRHDHVQKDFKEGSNGAVCLSSKEMDHLVKFAKLSCQKQCHHMSLEDQMDQSSIYFWNLFEGSEKTVAGTTYKYLKELATKLLDCGYFESVRDPPVMKARKEDIPEVPPTKVEAGKAAIEEPEPPVEYAKCTSRPQGLPVRHFVALTPKPEPAKQNTDTYKATDMKYHSALKPWGMSPNVRHPEPRRWQTSPVPTPLPSTLLGPNPAPMLTPQIKQWEAMPPRLKKCDPDPKEANIPSKVQPYQMRMRVPKVPSEVEPVASIKLLSKGLTDLKPPNAVNGQLPMKRREVLPTIVANGQLPPAVNNTQPHKVPLLAVDEFCSSPTLPKDPKLRKQRLEDLIDQIKGTYNFMQDSMLDFDMPSQRLLSSQLPCETSVVSSEPKQNEIDPVLQLEEASSVSLDTQKDGVTCEMLSEPEIAEPLEPNPELENLPVAPLEEQSCLVEQITEASPDLLETLPERTTTPLPLLSDQLPSPKTPTHTSVLQLQQQCPPLSPRHTPVSMSSPFQGMQTVFKVNAPLPLRKEQELKEEPPYSTGYHQTFTTASTQTLPQCMLDTSFGDQNSFIQEPFPGSPYPSTGIQVNGSLPCYTSTPNLLPRMTPPFVSSRGTVRGTNRGRVITNGYRCPTGYKGPESYRGTQCVNNGNYVHAHCPGREYPATPFISRDGSSNLHKQRTNAITRTSSRGFSESSQMNSPEKEDSFNSIDSGLGETRSLTSLDMSMTSQAATILPVHVYPLPQQMRVAFSAARTSNFAPGTLDQPIVFDLLLNNLGDTFDFQVGRFMCPVNGTYVFIFHMLKLAVNVPLYVNLMKNEEVLVSAYANDGAPDHETASNHAVLQLFQGDQIWLRLHRGAIYGSSWKYSTFSGYLLYQD</sequence>
<dbReference type="InterPro" id="IPR008983">
    <property type="entry name" value="Tumour_necrosis_fac-like_dom"/>
</dbReference>
<keyword evidence="9" id="KW-0221">Differentiation</keyword>
<evidence type="ECO:0000256" key="10">
    <source>
        <dbReference type="ARBA" id="ARBA00022837"/>
    </source>
</evidence>
<evidence type="ECO:0000256" key="3">
    <source>
        <dbReference type="ARBA" id="ARBA00007950"/>
    </source>
</evidence>
<dbReference type="PANTHER" id="PTHR22922">
    <property type="entry name" value="GPI-ANCHORED PROTEIN P137"/>
    <property type="match status" value="1"/>
</dbReference>
<dbReference type="GO" id="GO:0090263">
    <property type="term" value="P:positive regulation of canonical Wnt signaling pathway"/>
    <property type="evidence" value="ECO:0007669"/>
    <property type="project" value="TreeGrafter"/>
</dbReference>
<evidence type="ECO:0000256" key="2">
    <source>
        <dbReference type="ARBA" id="ARBA00004496"/>
    </source>
</evidence>
<dbReference type="PROSITE" id="PS50871">
    <property type="entry name" value="C1Q"/>
    <property type="match status" value="1"/>
</dbReference>
<keyword evidence="5" id="KW-0963">Cytoplasm</keyword>
<gene>
    <name evidence="23" type="ORF">XELAEV_18016752mg</name>
</gene>
<evidence type="ECO:0000313" key="24">
    <source>
        <dbReference type="Proteomes" id="UP000694892"/>
    </source>
</evidence>
<dbReference type="PANTHER" id="PTHR22922:SF5">
    <property type="entry name" value="CAPRIN-2"/>
    <property type="match status" value="1"/>
</dbReference>
<dbReference type="InterPro" id="IPR028816">
    <property type="entry name" value="Caprin"/>
</dbReference>
<proteinExistence type="inferred from homology"/>
<evidence type="ECO:0000256" key="12">
    <source>
        <dbReference type="ARBA" id="ARBA00023136"/>
    </source>
</evidence>
<keyword evidence="8" id="KW-0479">Metal-binding</keyword>
<evidence type="ECO:0000256" key="11">
    <source>
        <dbReference type="ARBA" id="ARBA00022884"/>
    </source>
</evidence>
<evidence type="ECO:0000256" key="14">
    <source>
        <dbReference type="ARBA" id="ARBA00059021"/>
    </source>
</evidence>
<feature type="compositionally biased region" description="Polar residues" evidence="21">
    <location>
        <begin position="817"/>
        <end position="846"/>
    </location>
</feature>
<evidence type="ECO:0000256" key="5">
    <source>
        <dbReference type="ARBA" id="ARBA00022490"/>
    </source>
</evidence>
<name>A0A974DCM1_XENLA</name>
<organism evidence="23 24">
    <name type="scientific">Xenopus laevis</name>
    <name type="common">African clawed frog</name>
    <dbReference type="NCBI Taxonomy" id="8355"/>
    <lineage>
        <taxon>Eukaryota</taxon>
        <taxon>Metazoa</taxon>
        <taxon>Chordata</taxon>
        <taxon>Craniata</taxon>
        <taxon>Vertebrata</taxon>
        <taxon>Euteleostomi</taxon>
        <taxon>Amphibia</taxon>
        <taxon>Batrachia</taxon>
        <taxon>Anura</taxon>
        <taxon>Pipoidea</taxon>
        <taxon>Pipidae</taxon>
        <taxon>Xenopodinae</taxon>
        <taxon>Xenopus</taxon>
        <taxon>Xenopus</taxon>
    </lineage>
</organism>
<feature type="compositionally biased region" description="Low complexity" evidence="21">
    <location>
        <begin position="610"/>
        <end position="627"/>
    </location>
</feature>
<keyword evidence="13" id="KW-0652">Protein synthesis inhibitor</keyword>
<dbReference type="SMART" id="SM00110">
    <property type="entry name" value="C1Q"/>
    <property type="match status" value="1"/>
</dbReference>
<keyword evidence="6" id="KW-0597">Phosphoprotein</keyword>
<evidence type="ECO:0000256" key="6">
    <source>
        <dbReference type="ARBA" id="ARBA00022553"/>
    </source>
</evidence>
<evidence type="ECO:0000256" key="15">
    <source>
        <dbReference type="ARBA" id="ARBA00064065"/>
    </source>
</evidence>
<dbReference type="GO" id="GO:0005737">
    <property type="term" value="C:cytoplasm"/>
    <property type="evidence" value="ECO:0007669"/>
    <property type="project" value="UniProtKB-SubCell"/>
</dbReference>
<feature type="coiled-coil region" evidence="20">
    <location>
        <begin position="58"/>
        <end position="126"/>
    </location>
</feature>